<evidence type="ECO:0000313" key="1">
    <source>
        <dbReference type="EMBL" id="DAF42728.1"/>
    </source>
</evidence>
<sequence length="106" mass="12142">MITAKEATELYDENLLIRDKYISDVVEPLIKEYAPKNKEITLSMRDRFYVGSSINFSKEYSKDCVNIELTQAIIKTLKENGYKTKIDCSSGTEYKDGVGILTISWD</sequence>
<protein>
    <submittedName>
        <fullName evidence="1">Uncharacterized protein</fullName>
    </submittedName>
</protein>
<name>A0A8S5RVT6_9CAUD</name>
<proteinExistence type="predicted"/>
<dbReference type="EMBL" id="BK032497">
    <property type="protein sequence ID" value="DAF42728.1"/>
    <property type="molecule type" value="Genomic_DNA"/>
</dbReference>
<organism evidence="1">
    <name type="scientific">Siphoviridae sp. ctHip2</name>
    <dbReference type="NCBI Taxonomy" id="2827830"/>
    <lineage>
        <taxon>Viruses</taxon>
        <taxon>Duplodnaviria</taxon>
        <taxon>Heunggongvirae</taxon>
        <taxon>Uroviricota</taxon>
        <taxon>Caudoviricetes</taxon>
    </lineage>
</organism>
<accession>A0A8S5RVT6</accession>
<reference evidence="1" key="1">
    <citation type="journal article" date="2021" name="Proc. Natl. Acad. Sci. U.S.A.">
        <title>A Catalog of Tens of Thousands of Viruses from Human Metagenomes Reveals Hidden Associations with Chronic Diseases.</title>
        <authorList>
            <person name="Tisza M.J."/>
            <person name="Buck C.B."/>
        </authorList>
    </citation>
    <scope>NUCLEOTIDE SEQUENCE</scope>
    <source>
        <strain evidence="1">CtHip2</strain>
    </source>
</reference>